<name>A0A448TDV0_MANHA</name>
<dbReference type="GO" id="GO:1904047">
    <property type="term" value="F:S-adenosyl-L-methionine binding"/>
    <property type="evidence" value="ECO:0007669"/>
    <property type="project" value="TreeGrafter"/>
</dbReference>
<keyword evidence="3 8" id="KW-0489">Methyltransferase</keyword>
<dbReference type="EC" id="2.1.1.72" evidence="2 8"/>
<dbReference type="PANTHER" id="PTHR30481">
    <property type="entry name" value="DNA ADENINE METHYLASE"/>
    <property type="match status" value="1"/>
</dbReference>
<dbReference type="Gene3D" id="3.40.50.150">
    <property type="entry name" value="Vaccinia Virus protein VP39"/>
    <property type="match status" value="1"/>
</dbReference>
<feature type="binding site" evidence="7">
    <location>
        <position position="12"/>
    </location>
    <ligand>
        <name>S-adenosyl-L-methionine</name>
        <dbReference type="ChEBI" id="CHEBI:59789"/>
    </ligand>
</feature>
<sequence length="275" mass="31669">MNHPKHRAFLKWAGGKYRLIPDIQTHLPKKACLVEPFVGAGSVFLNTDFERYILADINPDLINLFNVVKADVEQYIAQTKSLFLHPQANTEAFYKARRAEFNRSKDIFRRSVIFLYLNRFGYNGLCRYNQKKGYNVPFGRYKTHYFPEKELRFFAEKAQKATFVCADFEQVFELAKNQLTDYVIYCDPPYAPLAQETNFTQYAGGGFSLEQQGRLATLALEMKGLGVPVLISNHDTDFTRRIYQSADITQIQVQRSIGQKVGSRVKVGELFALFI</sequence>
<dbReference type="Gene3D" id="1.10.1020.10">
    <property type="entry name" value="Adenine-specific Methyltransferase, Domain 2"/>
    <property type="match status" value="1"/>
</dbReference>
<dbReference type="PROSITE" id="PS00092">
    <property type="entry name" value="N6_MTASE"/>
    <property type="match status" value="1"/>
</dbReference>
<dbReference type="InterPro" id="IPR023095">
    <property type="entry name" value="Ade_MeTrfase_dom_2"/>
</dbReference>
<protein>
    <recommendedName>
        <fullName evidence="2 8">Site-specific DNA-methyltransferase (adenine-specific)</fullName>
        <ecNumber evidence="2 8">2.1.1.72</ecNumber>
    </recommendedName>
</protein>
<dbReference type="GO" id="GO:0009307">
    <property type="term" value="P:DNA restriction-modification system"/>
    <property type="evidence" value="ECO:0007669"/>
    <property type="project" value="InterPro"/>
</dbReference>
<evidence type="ECO:0000256" key="5">
    <source>
        <dbReference type="ARBA" id="ARBA00022691"/>
    </source>
</evidence>
<dbReference type="RefSeq" id="WP_126302551.1">
    <property type="nucleotide sequence ID" value="NZ_LR134495.1"/>
</dbReference>
<evidence type="ECO:0000256" key="6">
    <source>
        <dbReference type="ARBA" id="ARBA00047942"/>
    </source>
</evidence>
<dbReference type="InterPro" id="IPR012327">
    <property type="entry name" value="MeTrfase_D12"/>
</dbReference>
<dbReference type="Proteomes" id="UP000271188">
    <property type="component" value="Chromosome"/>
</dbReference>
<dbReference type="EMBL" id="LR134495">
    <property type="protein sequence ID" value="VEI78193.1"/>
    <property type="molecule type" value="Genomic_DNA"/>
</dbReference>
<dbReference type="InterPro" id="IPR029063">
    <property type="entry name" value="SAM-dependent_MTases_sf"/>
</dbReference>
<evidence type="ECO:0000256" key="7">
    <source>
        <dbReference type="PIRSR" id="PIRSR000398-1"/>
    </source>
</evidence>
<proteinExistence type="inferred from homology"/>
<dbReference type="NCBIfam" id="TIGR00571">
    <property type="entry name" value="dam"/>
    <property type="match status" value="1"/>
</dbReference>
<reference evidence="9" key="1">
    <citation type="submission" date="2018-12" db="EMBL/GenBank/DDBJ databases">
        <authorList>
            <consortium name="Pathogen Informatics"/>
        </authorList>
    </citation>
    <scope>NUCLEOTIDE SEQUENCE [LARGE SCALE GENOMIC DNA]</scope>
    <source>
        <strain evidence="9">NCTC10643</strain>
    </source>
</reference>
<dbReference type="AlphaFoldDB" id="A0A448TDV0"/>
<keyword evidence="5 8" id="KW-0949">S-adenosyl-L-methionine</keyword>
<comment type="similarity">
    <text evidence="1 8">Belongs to the N(4)/N(6)-methyltransferase family.</text>
</comment>
<dbReference type="PANTHER" id="PTHR30481:SF3">
    <property type="entry name" value="DNA ADENINE METHYLASE"/>
    <property type="match status" value="1"/>
</dbReference>
<gene>
    <name evidence="9" type="primary">dam</name>
    <name evidence="9" type="ORF">NCTC10643_02097</name>
</gene>
<feature type="binding site" evidence="7">
    <location>
        <position position="187"/>
    </location>
    <ligand>
        <name>S-adenosyl-L-methionine</name>
        <dbReference type="ChEBI" id="CHEBI:59789"/>
    </ligand>
</feature>
<dbReference type="PIRSF" id="PIRSF000398">
    <property type="entry name" value="M_m6A_EcoRV"/>
    <property type="match status" value="1"/>
</dbReference>
<feature type="binding site" evidence="7">
    <location>
        <position position="56"/>
    </location>
    <ligand>
        <name>S-adenosyl-L-methionine</name>
        <dbReference type="ChEBI" id="CHEBI:59789"/>
    </ligand>
</feature>
<evidence type="ECO:0000256" key="8">
    <source>
        <dbReference type="RuleBase" id="RU361257"/>
    </source>
</evidence>
<keyword evidence="4 8" id="KW-0808">Transferase</keyword>
<dbReference type="GO" id="GO:0032259">
    <property type="term" value="P:methylation"/>
    <property type="evidence" value="ECO:0007669"/>
    <property type="project" value="UniProtKB-KW"/>
</dbReference>
<feature type="binding site" evidence="7">
    <location>
        <position position="16"/>
    </location>
    <ligand>
        <name>S-adenosyl-L-methionine</name>
        <dbReference type="ChEBI" id="CHEBI:59789"/>
    </ligand>
</feature>
<dbReference type="InterPro" id="IPR012263">
    <property type="entry name" value="M_m6A_EcoRV"/>
</dbReference>
<dbReference type="InterPro" id="IPR002052">
    <property type="entry name" value="DNA_methylase_N6_adenine_CS"/>
</dbReference>
<evidence type="ECO:0000313" key="10">
    <source>
        <dbReference type="Proteomes" id="UP000271188"/>
    </source>
</evidence>
<comment type="catalytic activity">
    <reaction evidence="6 8">
        <text>a 2'-deoxyadenosine in DNA + S-adenosyl-L-methionine = an N(6)-methyl-2'-deoxyadenosine in DNA + S-adenosyl-L-homocysteine + H(+)</text>
        <dbReference type="Rhea" id="RHEA:15197"/>
        <dbReference type="Rhea" id="RHEA-COMP:12418"/>
        <dbReference type="Rhea" id="RHEA-COMP:12419"/>
        <dbReference type="ChEBI" id="CHEBI:15378"/>
        <dbReference type="ChEBI" id="CHEBI:57856"/>
        <dbReference type="ChEBI" id="CHEBI:59789"/>
        <dbReference type="ChEBI" id="CHEBI:90615"/>
        <dbReference type="ChEBI" id="CHEBI:90616"/>
        <dbReference type="EC" id="2.1.1.72"/>
    </reaction>
</comment>
<evidence type="ECO:0000256" key="3">
    <source>
        <dbReference type="ARBA" id="ARBA00022603"/>
    </source>
</evidence>
<dbReference type="GO" id="GO:0009007">
    <property type="term" value="F:site-specific DNA-methyltransferase (adenine-specific) activity"/>
    <property type="evidence" value="ECO:0007669"/>
    <property type="project" value="UniProtKB-UniRule"/>
</dbReference>
<dbReference type="PRINTS" id="PR00505">
    <property type="entry name" value="D12N6MTFRASE"/>
</dbReference>
<evidence type="ECO:0000256" key="1">
    <source>
        <dbReference type="ARBA" id="ARBA00006594"/>
    </source>
</evidence>
<dbReference type="GO" id="GO:0043565">
    <property type="term" value="F:sequence-specific DNA binding"/>
    <property type="evidence" value="ECO:0007669"/>
    <property type="project" value="TreeGrafter"/>
</dbReference>
<evidence type="ECO:0000256" key="2">
    <source>
        <dbReference type="ARBA" id="ARBA00011900"/>
    </source>
</evidence>
<evidence type="ECO:0000256" key="4">
    <source>
        <dbReference type="ARBA" id="ARBA00022679"/>
    </source>
</evidence>
<dbReference type="SUPFAM" id="SSF53335">
    <property type="entry name" value="S-adenosyl-L-methionine-dependent methyltransferases"/>
    <property type="match status" value="1"/>
</dbReference>
<dbReference type="GO" id="GO:0006298">
    <property type="term" value="P:mismatch repair"/>
    <property type="evidence" value="ECO:0007669"/>
    <property type="project" value="TreeGrafter"/>
</dbReference>
<accession>A0A448TDV0</accession>
<dbReference type="REBASE" id="289748">
    <property type="entry name" value="M.Mha10643II"/>
</dbReference>
<dbReference type="Pfam" id="PF02086">
    <property type="entry name" value="MethyltransfD12"/>
    <property type="match status" value="1"/>
</dbReference>
<organism evidence="9 10">
    <name type="scientific">Mannheimia haemolytica</name>
    <name type="common">Pasteurella haemolytica</name>
    <dbReference type="NCBI Taxonomy" id="75985"/>
    <lineage>
        <taxon>Bacteria</taxon>
        <taxon>Pseudomonadati</taxon>
        <taxon>Pseudomonadota</taxon>
        <taxon>Gammaproteobacteria</taxon>
        <taxon>Pasteurellales</taxon>
        <taxon>Pasteurellaceae</taxon>
        <taxon>Mannheimia</taxon>
    </lineage>
</organism>
<evidence type="ECO:0000313" key="9">
    <source>
        <dbReference type="EMBL" id="VEI78193.1"/>
    </source>
</evidence>